<dbReference type="InterPro" id="IPR050591">
    <property type="entry name" value="GSK-3"/>
</dbReference>
<reference evidence="8" key="1">
    <citation type="submission" date="2022-10" db="EMBL/GenBank/DDBJ databases">
        <title>Novel sulphate-reducing endosymbionts in the free-living metamonad Anaeramoeba.</title>
        <authorList>
            <person name="Jerlstrom-Hultqvist J."/>
            <person name="Cepicka I."/>
            <person name="Gallot-Lavallee L."/>
            <person name="Salas-Leiva D."/>
            <person name="Curtis B.A."/>
            <person name="Zahonova K."/>
            <person name="Pipaliya S."/>
            <person name="Dacks J."/>
            <person name="Roger A.J."/>
        </authorList>
    </citation>
    <scope>NUCLEOTIDE SEQUENCE</scope>
    <source>
        <strain evidence="8">BMAN</strain>
    </source>
</reference>
<sequence>MFNFSTEEEFESFTKFTAIQIIEKTNFSVIFLANKENSNKSYAIKRIATDSKNRELNVLVNLKHINVIKLKNYFYSQEKKNLYFVFKYYPETLKTLIQQYHIQQKRIPLIFVKIYMFQLCRAISYIHRLQIIHRDIKPSNCLIDHQNGILKLSDFGSAKFYVQDEESVCYICSRYYRAPELIFGSKSYTQKIDIWSLGCVFAELILGKPIFQGENGVDQLKKIILILGNPNEEEVKEMNPFSQHRIPDFKKKDWNEFFENQVSQNAIDLLSKMLKWSPSQRIDPLIACTHPFFDELKNTDSKLPNGNSLPKLFDLNKEEIETLKMIKQNETNQND</sequence>
<name>A0A9Q0L5U8_ANAIG</name>
<accession>A0A9Q0L5U8</accession>
<evidence type="ECO:0000256" key="1">
    <source>
        <dbReference type="ARBA" id="ARBA00005527"/>
    </source>
</evidence>
<proteinExistence type="inferred from homology"/>
<dbReference type="OrthoDB" id="272141at2759"/>
<dbReference type="EMBL" id="JAPDFW010000136">
    <property type="protein sequence ID" value="KAJ5066872.1"/>
    <property type="molecule type" value="Genomic_DNA"/>
</dbReference>
<keyword evidence="5 8" id="KW-0418">Kinase</keyword>
<dbReference type="PROSITE" id="PS00108">
    <property type="entry name" value="PROTEIN_KINASE_ST"/>
    <property type="match status" value="1"/>
</dbReference>
<evidence type="ECO:0000256" key="6">
    <source>
        <dbReference type="ARBA" id="ARBA00022840"/>
    </source>
</evidence>
<dbReference type="Gene3D" id="1.10.510.10">
    <property type="entry name" value="Transferase(Phosphotransferase) domain 1"/>
    <property type="match status" value="1"/>
</dbReference>
<keyword evidence="4" id="KW-0547">Nucleotide-binding</keyword>
<comment type="similarity">
    <text evidence="1">Belongs to the protein kinase superfamily. CMGC Ser/Thr protein kinase family. GSK-3 subfamily.</text>
</comment>
<dbReference type="GO" id="GO:0005737">
    <property type="term" value="C:cytoplasm"/>
    <property type="evidence" value="ECO:0007669"/>
    <property type="project" value="TreeGrafter"/>
</dbReference>
<dbReference type="GO" id="GO:0005524">
    <property type="term" value="F:ATP binding"/>
    <property type="evidence" value="ECO:0007669"/>
    <property type="project" value="UniProtKB-KW"/>
</dbReference>
<protein>
    <submittedName>
        <fullName evidence="8">Protein kinase shaggy-related</fullName>
    </submittedName>
</protein>
<dbReference type="CDD" id="cd14137">
    <property type="entry name" value="STKc_GSK3"/>
    <property type="match status" value="1"/>
</dbReference>
<dbReference type="GO" id="GO:0005634">
    <property type="term" value="C:nucleus"/>
    <property type="evidence" value="ECO:0007669"/>
    <property type="project" value="TreeGrafter"/>
</dbReference>
<dbReference type="GO" id="GO:0030154">
    <property type="term" value="P:cell differentiation"/>
    <property type="evidence" value="ECO:0007669"/>
    <property type="project" value="TreeGrafter"/>
</dbReference>
<comment type="caution">
    <text evidence="8">The sequence shown here is derived from an EMBL/GenBank/DDBJ whole genome shotgun (WGS) entry which is preliminary data.</text>
</comment>
<dbReference type="InterPro" id="IPR011009">
    <property type="entry name" value="Kinase-like_dom_sf"/>
</dbReference>
<keyword evidence="6" id="KW-0067">ATP-binding</keyword>
<evidence type="ECO:0000313" key="8">
    <source>
        <dbReference type="EMBL" id="KAJ5066872.1"/>
    </source>
</evidence>
<dbReference type="SUPFAM" id="SSF56112">
    <property type="entry name" value="Protein kinase-like (PK-like)"/>
    <property type="match status" value="1"/>
</dbReference>
<feature type="domain" description="Protein kinase" evidence="7">
    <location>
        <begin position="16"/>
        <end position="293"/>
    </location>
</feature>
<evidence type="ECO:0000259" key="7">
    <source>
        <dbReference type="PROSITE" id="PS50011"/>
    </source>
</evidence>
<keyword evidence="3" id="KW-0808">Transferase</keyword>
<evidence type="ECO:0000256" key="2">
    <source>
        <dbReference type="ARBA" id="ARBA00022527"/>
    </source>
</evidence>
<dbReference type="Proteomes" id="UP001149090">
    <property type="component" value="Unassembled WGS sequence"/>
</dbReference>
<gene>
    <name evidence="8" type="ORF">M0811_03216</name>
</gene>
<organism evidence="8 9">
    <name type="scientific">Anaeramoeba ignava</name>
    <name type="common">Anaerobic marine amoeba</name>
    <dbReference type="NCBI Taxonomy" id="1746090"/>
    <lineage>
        <taxon>Eukaryota</taxon>
        <taxon>Metamonada</taxon>
        <taxon>Anaeramoebidae</taxon>
        <taxon>Anaeramoeba</taxon>
    </lineage>
</organism>
<keyword evidence="2" id="KW-0723">Serine/threonine-protein kinase</keyword>
<dbReference type="InterPro" id="IPR000719">
    <property type="entry name" value="Prot_kinase_dom"/>
</dbReference>
<evidence type="ECO:0000256" key="3">
    <source>
        <dbReference type="ARBA" id="ARBA00022679"/>
    </source>
</evidence>
<evidence type="ECO:0000256" key="4">
    <source>
        <dbReference type="ARBA" id="ARBA00022741"/>
    </source>
</evidence>
<dbReference type="PANTHER" id="PTHR24057:SF0">
    <property type="entry name" value="PROTEIN KINASE SHAGGY-RELATED"/>
    <property type="match status" value="1"/>
</dbReference>
<dbReference type="Pfam" id="PF00069">
    <property type="entry name" value="Pkinase"/>
    <property type="match status" value="1"/>
</dbReference>
<dbReference type="PANTHER" id="PTHR24057">
    <property type="entry name" value="GLYCOGEN SYNTHASE KINASE-3 ALPHA"/>
    <property type="match status" value="1"/>
</dbReference>
<dbReference type="PROSITE" id="PS50011">
    <property type="entry name" value="PROTEIN_KINASE_DOM"/>
    <property type="match status" value="1"/>
</dbReference>
<dbReference type="GO" id="GO:0007165">
    <property type="term" value="P:signal transduction"/>
    <property type="evidence" value="ECO:0007669"/>
    <property type="project" value="TreeGrafter"/>
</dbReference>
<dbReference type="Gene3D" id="3.30.200.20">
    <property type="entry name" value="Phosphorylase Kinase, domain 1"/>
    <property type="match status" value="1"/>
</dbReference>
<dbReference type="SMART" id="SM00220">
    <property type="entry name" value="S_TKc"/>
    <property type="match status" value="1"/>
</dbReference>
<keyword evidence="9" id="KW-1185">Reference proteome</keyword>
<dbReference type="InterPro" id="IPR008271">
    <property type="entry name" value="Ser/Thr_kinase_AS"/>
</dbReference>
<dbReference type="FunFam" id="1.10.510.10:FF:000082">
    <property type="entry name" value="Shaggy-related protein kinase kappa"/>
    <property type="match status" value="1"/>
</dbReference>
<dbReference type="OMA" id="QHLAMEC"/>
<evidence type="ECO:0000256" key="5">
    <source>
        <dbReference type="ARBA" id="ARBA00022777"/>
    </source>
</evidence>
<dbReference type="InterPro" id="IPR039192">
    <property type="entry name" value="STKc_GSK3"/>
</dbReference>
<evidence type="ECO:0000313" key="9">
    <source>
        <dbReference type="Proteomes" id="UP001149090"/>
    </source>
</evidence>
<dbReference type="GO" id="GO:0004674">
    <property type="term" value="F:protein serine/threonine kinase activity"/>
    <property type="evidence" value="ECO:0007669"/>
    <property type="project" value="UniProtKB-KW"/>
</dbReference>
<dbReference type="AlphaFoldDB" id="A0A9Q0L5U8"/>